<accession>A0A6A3IQY8</accession>
<protein>
    <recommendedName>
        <fullName evidence="2">Protein kinase domain-containing protein</fullName>
    </recommendedName>
</protein>
<dbReference type="GO" id="GO:0004674">
    <property type="term" value="F:protein serine/threonine kinase activity"/>
    <property type="evidence" value="ECO:0007669"/>
    <property type="project" value="TreeGrafter"/>
</dbReference>
<evidence type="ECO:0000256" key="1">
    <source>
        <dbReference type="SAM" id="MobiDB-lite"/>
    </source>
</evidence>
<name>A0A6A3IQY8_9STRA</name>
<reference evidence="5 6" key="1">
    <citation type="submission" date="2018-09" db="EMBL/GenBank/DDBJ databases">
        <title>Genomic investigation of the strawberry pathogen Phytophthora fragariae indicates pathogenicity is determined by transcriptional variation in three key races.</title>
        <authorList>
            <person name="Adams T.M."/>
            <person name="Armitage A.D."/>
            <person name="Sobczyk M.K."/>
            <person name="Bates H.J."/>
            <person name="Dunwell J.M."/>
            <person name="Nellist C.F."/>
            <person name="Harrison R.J."/>
        </authorList>
    </citation>
    <scope>NUCLEOTIDE SEQUENCE [LARGE SCALE GENOMIC DNA]</scope>
    <source>
        <strain evidence="4 6">BC-23</strain>
        <strain evidence="3 5">SCRP245</strain>
    </source>
</reference>
<dbReference type="SUPFAM" id="SSF56112">
    <property type="entry name" value="Protein kinase-like (PK-like)"/>
    <property type="match status" value="1"/>
</dbReference>
<evidence type="ECO:0000313" key="3">
    <source>
        <dbReference type="EMBL" id="KAE8982554.1"/>
    </source>
</evidence>
<dbReference type="Pfam" id="PF07714">
    <property type="entry name" value="PK_Tyr_Ser-Thr"/>
    <property type="match status" value="1"/>
</dbReference>
<sequence>MDLKSAGNEIMQWKRKLRATFGLERMPDVARPRVPRLAESTNSADAAAEAPRPLAESAVMAVDPSRIPLPKTPDVNRGREASRTSGGTPYFGDTDMQSPPRGATRFNESRDLGGAAESDDEYDAWEAKAKQMCTYDPADRMYIADVVGCLARLVANTSLEVPGWRLEPDLVKCPEDDGALMSQAPFASHYLGQWKDAVVAVVKPEEGFFAMGRSVHSVADLWYSLKHPAIQQLYGVDDEKGMIFVCENAERGKLSSHLGSNLKDIDLWKVLLDMALALHYMHCRGIVHGDIGFHNIFVTADGRGKLSGFFLSSQQDGAYTRQCSPEDEPTTEEEWKPLACSQGHHAGYSSDVYWLGRCIIDVIGGELVRSKEIPSTSSKCARCSMRQLPSQPESFSVEEWRLVSDMCHGDIKMHEVVDRLARLAAVNAVVSSQLKNILRPLPSNARQKVQGMMLAVVASWLQQLLLPRLKPATCSCSFKEDILQGDKSNQLGGQGLYARAEDGVGRSGQCPTIRHTLQLQNFIFNFNLPARVLQD</sequence>
<gene>
    <name evidence="4" type="ORF">PF004_g28966</name>
    <name evidence="3" type="ORF">PF011_g21564</name>
</gene>
<dbReference type="PANTHER" id="PTHR44329:SF214">
    <property type="entry name" value="PROTEIN KINASE DOMAIN-CONTAINING PROTEIN"/>
    <property type="match status" value="1"/>
</dbReference>
<dbReference type="SMART" id="SM00220">
    <property type="entry name" value="S_TKc"/>
    <property type="match status" value="1"/>
</dbReference>
<dbReference type="Gene3D" id="1.10.510.10">
    <property type="entry name" value="Transferase(Phosphotransferase) domain 1"/>
    <property type="match status" value="1"/>
</dbReference>
<feature type="domain" description="Protein kinase" evidence="2">
    <location>
        <begin position="175"/>
        <end position="461"/>
    </location>
</feature>
<dbReference type="PANTHER" id="PTHR44329">
    <property type="entry name" value="SERINE/THREONINE-PROTEIN KINASE TNNI3K-RELATED"/>
    <property type="match status" value="1"/>
</dbReference>
<feature type="region of interest" description="Disordered" evidence="1">
    <location>
        <begin position="34"/>
        <end position="120"/>
    </location>
</feature>
<dbReference type="PROSITE" id="PS50011">
    <property type="entry name" value="PROTEIN_KINASE_DOM"/>
    <property type="match status" value="1"/>
</dbReference>
<comment type="caution">
    <text evidence="3">The sequence shown here is derived from an EMBL/GenBank/DDBJ whole genome shotgun (WGS) entry which is preliminary data.</text>
</comment>
<evidence type="ECO:0000259" key="2">
    <source>
        <dbReference type="PROSITE" id="PS50011"/>
    </source>
</evidence>
<dbReference type="InterPro" id="IPR000719">
    <property type="entry name" value="Prot_kinase_dom"/>
</dbReference>
<organism evidence="3 5">
    <name type="scientific">Phytophthora fragariae</name>
    <dbReference type="NCBI Taxonomy" id="53985"/>
    <lineage>
        <taxon>Eukaryota</taxon>
        <taxon>Sar</taxon>
        <taxon>Stramenopiles</taxon>
        <taxon>Oomycota</taxon>
        <taxon>Peronosporomycetes</taxon>
        <taxon>Peronosporales</taxon>
        <taxon>Peronosporaceae</taxon>
        <taxon>Phytophthora</taxon>
    </lineage>
</organism>
<evidence type="ECO:0000313" key="4">
    <source>
        <dbReference type="EMBL" id="KAE9167008.1"/>
    </source>
</evidence>
<dbReference type="InterPro" id="IPR051681">
    <property type="entry name" value="Ser/Thr_Kinases-Pseudokinases"/>
</dbReference>
<evidence type="ECO:0000313" key="6">
    <source>
        <dbReference type="Proteomes" id="UP000476176"/>
    </source>
</evidence>
<dbReference type="AlphaFoldDB" id="A0A6A3IQY8"/>
<evidence type="ECO:0000313" key="5">
    <source>
        <dbReference type="Proteomes" id="UP000460718"/>
    </source>
</evidence>
<feature type="compositionally biased region" description="Low complexity" evidence="1">
    <location>
        <begin position="43"/>
        <end position="58"/>
    </location>
</feature>
<dbReference type="GO" id="GO:0005524">
    <property type="term" value="F:ATP binding"/>
    <property type="evidence" value="ECO:0007669"/>
    <property type="project" value="InterPro"/>
</dbReference>
<dbReference type="EMBL" id="QXGC01004976">
    <property type="protein sequence ID" value="KAE9167008.1"/>
    <property type="molecule type" value="Genomic_DNA"/>
</dbReference>
<dbReference type="InterPro" id="IPR001245">
    <property type="entry name" value="Ser-Thr/Tyr_kinase_cat_dom"/>
</dbReference>
<dbReference type="Proteomes" id="UP000460718">
    <property type="component" value="Unassembled WGS sequence"/>
</dbReference>
<dbReference type="InterPro" id="IPR011009">
    <property type="entry name" value="Kinase-like_dom_sf"/>
</dbReference>
<proteinExistence type="predicted"/>
<dbReference type="EMBL" id="QXFW01002058">
    <property type="protein sequence ID" value="KAE8982554.1"/>
    <property type="molecule type" value="Genomic_DNA"/>
</dbReference>
<dbReference type="Proteomes" id="UP000476176">
    <property type="component" value="Unassembled WGS sequence"/>
</dbReference>